<dbReference type="Proteomes" id="UP000092993">
    <property type="component" value="Unassembled WGS sequence"/>
</dbReference>
<gene>
    <name evidence="7" type="ORF">A0H81_05984</name>
</gene>
<evidence type="ECO:0000313" key="8">
    <source>
        <dbReference type="Proteomes" id="UP000092993"/>
    </source>
</evidence>
<keyword evidence="4 6" id="KW-1133">Transmembrane helix</keyword>
<sequence length="202" mass="22794">MSSTPSWPSLYPLNIELFPIEDRDPVQPRGAYLHNPHDIFRFTLYWTLVFYTPAFLICGVYAFLNLTFPPTRSHKKFLVGRPPIPFIASPYYHVSSANEIPLRSYDVQLSGDMQAQARVQARGRSKPNVKRSRWTFALLVFLTYALAALTGAVFGSAVIGYVLAGLFKAGKFNMSTWIPFTAALLQTLVCLLGLWPRVIDFV</sequence>
<keyword evidence="5 6" id="KW-0472">Membrane</keyword>
<evidence type="ECO:0000256" key="5">
    <source>
        <dbReference type="ARBA" id="ARBA00023136"/>
    </source>
</evidence>
<feature type="transmembrane region" description="Helical" evidence="6">
    <location>
        <begin position="176"/>
        <end position="195"/>
    </location>
</feature>
<comment type="subcellular location">
    <subcellularLocation>
        <location evidence="1">Membrane</location>
        <topology evidence="1">Multi-pass membrane protein</topology>
    </subcellularLocation>
</comment>
<keyword evidence="3 6" id="KW-0812">Transmembrane</keyword>
<comment type="caution">
    <text evidence="7">The sequence shown here is derived from an EMBL/GenBank/DDBJ whole genome shotgun (WGS) entry which is preliminary data.</text>
</comment>
<evidence type="ECO:0008006" key="9">
    <source>
        <dbReference type="Google" id="ProtNLM"/>
    </source>
</evidence>
<feature type="transmembrane region" description="Helical" evidence="6">
    <location>
        <begin position="44"/>
        <end position="68"/>
    </location>
</feature>
<organism evidence="7 8">
    <name type="scientific">Grifola frondosa</name>
    <name type="common">Maitake</name>
    <name type="synonym">Polyporus frondosus</name>
    <dbReference type="NCBI Taxonomy" id="5627"/>
    <lineage>
        <taxon>Eukaryota</taxon>
        <taxon>Fungi</taxon>
        <taxon>Dikarya</taxon>
        <taxon>Basidiomycota</taxon>
        <taxon>Agaricomycotina</taxon>
        <taxon>Agaricomycetes</taxon>
        <taxon>Polyporales</taxon>
        <taxon>Grifolaceae</taxon>
        <taxon>Grifola</taxon>
    </lineage>
</organism>
<dbReference type="STRING" id="5627.A0A1C7MAP6"/>
<evidence type="ECO:0000256" key="4">
    <source>
        <dbReference type="ARBA" id="ARBA00022989"/>
    </source>
</evidence>
<comment type="similarity">
    <text evidence="2">Belongs to the TMEM170 family.</text>
</comment>
<dbReference type="GO" id="GO:0016020">
    <property type="term" value="C:membrane"/>
    <property type="evidence" value="ECO:0007669"/>
    <property type="project" value="UniProtKB-SubCell"/>
</dbReference>
<dbReference type="OrthoDB" id="2131401at2759"/>
<dbReference type="AlphaFoldDB" id="A0A1C7MAP6"/>
<protein>
    <recommendedName>
        <fullName evidence="9">Integral membrane protein</fullName>
    </recommendedName>
</protein>
<evidence type="ECO:0000256" key="3">
    <source>
        <dbReference type="ARBA" id="ARBA00022692"/>
    </source>
</evidence>
<proteinExistence type="inferred from homology"/>
<evidence type="ECO:0000256" key="1">
    <source>
        <dbReference type="ARBA" id="ARBA00004141"/>
    </source>
</evidence>
<keyword evidence="8" id="KW-1185">Reference proteome</keyword>
<evidence type="ECO:0000313" key="7">
    <source>
        <dbReference type="EMBL" id="OBZ73990.1"/>
    </source>
</evidence>
<evidence type="ECO:0000256" key="2">
    <source>
        <dbReference type="ARBA" id="ARBA00006325"/>
    </source>
</evidence>
<reference evidence="7 8" key="1">
    <citation type="submission" date="2016-03" db="EMBL/GenBank/DDBJ databases">
        <title>Whole genome sequencing of Grifola frondosa 9006-11.</title>
        <authorList>
            <person name="Min B."/>
            <person name="Park H."/>
            <person name="Kim J.-G."/>
            <person name="Cho H."/>
            <person name="Oh Y.-L."/>
            <person name="Kong W.-S."/>
            <person name="Choi I.-G."/>
        </authorList>
    </citation>
    <scope>NUCLEOTIDE SEQUENCE [LARGE SCALE GENOMIC DNA]</scope>
    <source>
        <strain evidence="7 8">9006-11</strain>
    </source>
</reference>
<accession>A0A1C7MAP6</accession>
<dbReference type="EMBL" id="LUGG01000006">
    <property type="protein sequence ID" value="OBZ73990.1"/>
    <property type="molecule type" value="Genomic_DNA"/>
</dbReference>
<evidence type="ECO:0000256" key="6">
    <source>
        <dbReference type="SAM" id="Phobius"/>
    </source>
</evidence>
<feature type="transmembrane region" description="Helical" evidence="6">
    <location>
        <begin position="134"/>
        <end position="164"/>
    </location>
</feature>
<dbReference type="OMA" id="FNMSTWI"/>
<name>A0A1C7MAP6_GRIFR</name>
<dbReference type="PANTHER" id="PTHR22779">
    <property type="entry name" value="SD17342P"/>
    <property type="match status" value="1"/>
</dbReference>
<dbReference type="InterPro" id="IPR019334">
    <property type="entry name" value="TMEM170A/B/YPR153W-like"/>
</dbReference>
<dbReference type="PANTHER" id="PTHR22779:SF6">
    <property type="entry name" value="SD17342P"/>
    <property type="match status" value="1"/>
</dbReference>